<dbReference type="InterPro" id="IPR029903">
    <property type="entry name" value="RmlD-like-bd"/>
</dbReference>
<dbReference type="PANTHER" id="PTHR10491">
    <property type="entry name" value="DTDP-4-DEHYDRORHAMNOSE REDUCTASE"/>
    <property type="match status" value="1"/>
</dbReference>
<comment type="similarity">
    <text evidence="2 6">Belongs to the dTDP-4-dehydrorhamnose reductase family.</text>
</comment>
<evidence type="ECO:0000259" key="7">
    <source>
        <dbReference type="Pfam" id="PF04321"/>
    </source>
</evidence>
<dbReference type="Proteomes" id="UP000562254">
    <property type="component" value="Unassembled WGS sequence"/>
</dbReference>
<gene>
    <name evidence="8" type="ORF">FHS88_000993</name>
</gene>
<dbReference type="RefSeq" id="WP_338146411.1">
    <property type="nucleotide sequence ID" value="NZ_JAAEDJ010000285.1"/>
</dbReference>
<comment type="caution">
    <text evidence="8">The sequence shown here is derived from an EMBL/GenBank/DDBJ whole genome shotgun (WGS) entry which is preliminary data.</text>
</comment>
<reference evidence="8 9" key="1">
    <citation type="submission" date="2020-08" db="EMBL/GenBank/DDBJ databases">
        <title>Genomic Encyclopedia of Type Strains, Phase IV (KMG-IV): sequencing the most valuable type-strain genomes for metagenomic binning, comparative biology and taxonomic classification.</title>
        <authorList>
            <person name="Goeker M."/>
        </authorList>
    </citation>
    <scope>NUCLEOTIDE SEQUENCE [LARGE SCALE GENOMIC DNA]</scope>
    <source>
        <strain evidence="8 9">DSM 25895</strain>
    </source>
</reference>
<dbReference type="EMBL" id="JACIJE010000002">
    <property type="protein sequence ID" value="MBB5688877.1"/>
    <property type="molecule type" value="Genomic_DNA"/>
</dbReference>
<organism evidence="8 9">
    <name type="scientific">Neoroseomonas alkaliterrae</name>
    <dbReference type="NCBI Taxonomy" id="1452450"/>
    <lineage>
        <taxon>Bacteria</taxon>
        <taxon>Pseudomonadati</taxon>
        <taxon>Pseudomonadota</taxon>
        <taxon>Alphaproteobacteria</taxon>
        <taxon>Acetobacterales</taxon>
        <taxon>Acetobacteraceae</taxon>
        <taxon>Neoroseomonas</taxon>
    </lineage>
</organism>
<dbReference type="GO" id="GO:0005829">
    <property type="term" value="C:cytosol"/>
    <property type="evidence" value="ECO:0007669"/>
    <property type="project" value="TreeGrafter"/>
</dbReference>
<dbReference type="Gene3D" id="3.90.25.10">
    <property type="entry name" value="UDP-galactose 4-epimerase, domain 1"/>
    <property type="match status" value="1"/>
</dbReference>
<comment type="function">
    <text evidence="6">Catalyzes the reduction of dTDP-6-deoxy-L-lyxo-4-hexulose to yield dTDP-L-rhamnose.</text>
</comment>
<evidence type="ECO:0000313" key="9">
    <source>
        <dbReference type="Proteomes" id="UP000562254"/>
    </source>
</evidence>
<accession>A0A840XXI0</accession>
<dbReference type="AlphaFoldDB" id="A0A840XXI0"/>
<evidence type="ECO:0000256" key="3">
    <source>
        <dbReference type="ARBA" id="ARBA00012929"/>
    </source>
</evidence>
<evidence type="ECO:0000256" key="6">
    <source>
        <dbReference type="RuleBase" id="RU364082"/>
    </source>
</evidence>
<dbReference type="InterPro" id="IPR005913">
    <property type="entry name" value="dTDP_dehydrorham_reduct"/>
</dbReference>
<keyword evidence="9" id="KW-1185">Reference proteome</keyword>
<protein>
    <recommendedName>
        <fullName evidence="4 6">dTDP-4-dehydrorhamnose reductase</fullName>
        <ecNumber evidence="3 6">1.1.1.133</ecNumber>
    </recommendedName>
</protein>
<dbReference type="EC" id="1.1.1.133" evidence="3 6"/>
<dbReference type="GO" id="GO:0008831">
    <property type="term" value="F:dTDP-4-dehydrorhamnose reductase activity"/>
    <property type="evidence" value="ECO:0007669"/>
    <property type="project" value="UniProtKB-EC"/>
</dbReference>
<dbReference type="Pfam" id="PF04321">
    <property type="entry name" value="RmlD_sub_bind"/>
    <property type="match status" value="1"/>
</dbReference>
<evidence type="ECO:0000313" key="8">
    <source>
        <dbReference type="EMBL" id="MBB5688877.1"/>
    </source>
</evidence>
<feature type="domain" description="RmlD-like substrate binding" evidence="7">
    <location>
        <begin position="3"/>
        <end position="292"/>
    </location>
</feature>
<dbReference type="UniPathway" id="UPA00124"/>
<evidence type="ECO:0000256" key="5">
    <source>
        <dbReference type="ARBA" id="ARBA00048200"/>
    </source>
</evidence>
<keyword evidence="6 8" id="KW-0560">Oxidoreductase</keyword>
<dbReference type="GO" id="GO:0019305">
    <property type="term" value="P:dTDP-rhamnose biosynthetic process"/>
    <property type="evidence" value="ECO:0007669"/>
    <property type="project" value="UniProtKB-UniPathway"/>
</dbReference>
<dbReference type="NCBIfam" id="TIGR01214">
    <property type="entry name" value="rmlD"/>
    <property type="match status" value="1"/>
</dbReference>
<evidence type="ECO:0000256" key="1">
    <source>
        <dbReference type="ARBA" id="ARBA00004781"/>
    </source>
</evidence>
<comment type="catalytic activity">
    <reaction evidence="5 6">
        <text>dTDP-beta-L-rhamnose + NADP(+) = dTDP-4-dehydro-beta-L-rhamnose + NADPH + H(+)</text>
        <dbReference type="Rhea" id="RHEA:21796"/>
        <dbReference type="ChEBI" id="CHEBI:15378"/>
        <dbReference type="ChEBI" id="CHEBI:57510"/>
        <dbReference type="ChEBI" id="CHEBI:57783"/>
        <dbReference type="ChEBI" id="CHEBI:58349"/>
        <dbReference type="ChEBI" id="CHEBI:62830"/>
        <dbReference type="EC" id="1.1.1.133"/>
    </reaction>
</comment>
<keyword evidence="6" id="KW-0521">NADP</keyword>
<dbReference type="Gene3D" id="3.40.50.720">
    <property type="entry name" value="NAD(P)-binding Rossmann-like Domain"/>
    <property type="match status" value="1"/>
</dbReference>
<comment type="cofactor">
    <cofactor evidence="6">
        <name>Mg(2+)</name>
        <dbReference type="ChEBI" id="CHEBI:18420"/>
    </cofactor>
    <text evidence="6">Binds 1 Mg(2+) ion per monomer.</text>
</comment>
<name>A0A840XXI0_9PROT</name>
<comment type="pathway">
    <text evidence="1 6">Carbohydrate biosynthesis; dTDP-L-rhamnose biosynthesis.</text>
</comment>
<evidence type="ECO:0000256" key="4">
    <source>
        <dbReference type="ARBA" id="ARBA00017099"/>
    </source>
</evidence>
<dbReference type="SUPFAM" id="SSF51735">
    <property type="entry name" value="NAD(P)-binding Rossmann-fold domains"/>
    <property type="match status" value="1"/>
</dbReference>
<dbReference type="CDD" id="cd05254">
    <property type="entry name" value="dTDP_HR_like_SDR_e"/>
    <property type="match status" value="1"/>
</dbReference>
<dbReference type="PANTHER" id="PTHR10491:SF4">
    <property type="entry name" value="METHIONINE ADENOSYLTRANSFERASE 2 SUBUNIT BETA"/>
    <property type="match status" value="1"/>
</dbReference>
<dbReference type="InterPro" id="IPR036291">
    <property type="entry name" value="NAD(P)-bd_dom_sf"/>
</dbReference>
<proteinExistence type="inferred from homology"/>
<sequence length="295" mass="30637">MRRILVTGAGGQVGSALLAALPAQGFEALPAGRPALDFDRPASIEALLAAMAPEAVVNCAAWTAVDAAEENEPAAFRANALGPALLARGCAARGIPLVQLSTDYVFDGTKGAPYAEADPPNPLGAYGRTKLAGEWAALAGNPRSIVLRTSWIYAPAGTNFLRTMLRLAAERRDLSVVADQIGAPTAAADLAEAIAAILARIRAEGWRPAHGGVFHATAAGHTSWHGFAEAIFAAARAHGGPSPRIRAIATGEYPARARRPADGRLDCARLAAVFGVRLPPWQEGLARVMRALHAA</sequence>
<evidence type="ECO:0000256" key="2">
    <source>
        <dbReference type="ARBA" id="ARBA00010944"/>
    </source>
</evidence>